<feature type="compositionally biased region" description="Polar residues" evidence="5">
    <location>
        <begin position="200"/>
        <end position="211"/>
    </location>
</feature>
<dbReference type="GO" id="GO:0034967">
    <property type="term" value="C:Set3 complex"/>
    <property type="evidence" value="ECO:0007669"/>
    <property type="project" value="TreeGrafter"/>
</dbReference>
<dbReference type="OrthoDB" id="1928087at2759"/>
<dbReference type="Pfam" id="PF00628">
    <property type="entry name" value="PHD"/>
    <property type="match status" value="1"/>
</dbReference>
<evidence type="ECO:0000313" key="8">
    <source>
        <dbReference type="Proteomes" id="UP000076632"/>
    </source>
</evidence>
<dbReference type="SUPFAM" id="SSF82199">
    <property type="entry name" value="SET domain"/>
    <property type="match status" value="1"/>
</dbReference>
<dbReference type="InterPro" id="IPR013083">
    <property type="entry name" value="Znf_RING/FYVE/PHD"/>
</dbReference>
<protein>
    <recommendedName>
        <fullName evidence="6">SET domain-containing protein</fullName>
    </recommendedName>
</protein>
<name>A0A161TGU3_XYLHT</name>
<dbReference type="PANTHER" id="PTHR46462:SF3">
    <property type="entry name" value="UPSET, ISOFORM A"/>
    <property type="match status" value="1"/>
</dbReference>
<gene>
    <name evidence="7" type="ORF">L228DRAFT_265886</name>
</gene>
<feature type="domain" description="SET" evidence="6">
    <location>
        <begin position="298"/>
        <end position="424"/>
    </location>
</feature>
<dbReference type="RefSeq" id="XP_018190972.1">
    <property type="nucleotide sequence ID" value="XM_018334779.1"/>
</dbReference>
<feature type="compositionally biased region" description="Polar residues" evidence="5">
    <location>
        <begin position="511"/>
        <end position="524"/>
    </location>
</feature>
<accession>A0A161TGU3</accession>
<dbReference type="OMA" id="IKCICSF"/>
<organism evidence="7 8">
    <name type="scientific">Xylona heveae (strain CBS 132557 / TC161)</name>
    <dbReference type="NCBI Taxonomy" id="1328760"/>
    <lineage>
        <taxon>Eukaryota</taxon>
        <taxon>Fungi</taxon>
        <taxon>Dikarya</taxon>
        <taxon>Ascomycota</taxon>
        <taxon>Pezizomycotina</taxon>
        <taxon>Xylonomycetes</taxon>
        <taxon>Xylonales</taxon>
        <taxon>Xylonaceae</taxon>
        <taxon>Xylona</taxon>
    </lineage>
</organism>
<feature type="compositionally biased region" description="Polar residues" evidence="5">
    <location>
        <begin position="727"/>
        <end position="740"/>
    </location>
</feature>
<feature type="compositionally biased region" description="Basic and acidic residues" evidence="5">
    <location>
        <begin position="100"/>
        <end position="117"/>
    </location>
</feature>
<dbReference type="SUPFAM" id="SSF57903">
    <property type="entry name" value="FYVE/PHD zinc finger"/>
    <property type="match status" value="1"/>
</dbReference>
<dbReference type="GeneID" id="28899916"/>
<feature type="region of interest" description="Disordered" evidence="5">
    <location>
        <begin position="485"/>
        <end position="570"/>
    </location>
</feature>
<evidence type="ECO:0000256" key="2">
    <source>
        <dbReference type="ARBA" id="ARBA00022771"/>
    </source>
</evidence>
<feature type="region of interest" description="Disordered" evidence="5">
    <location>
        <begin position="721"/>
        <end position="970"/>
    </location>
</feature>
<feature type="compositionally biased region" description="Polar residues" evidence="5">
    <location>
        <begin position="600"/>
        <end position="635"/>
    </location>
</feature>
<proteinExistence type="predicted"/>
<dbReference type="GO" id="GO:0008270">
    <property type="term" value="F:zinc ion binding"/>
    <property type="evidence" value="ECO:0007669"/>
    <property type="project" value="UniProtKB-KW"/>
</dbReference>
<feature type="region of interest" description="Disordered" evidence="5">
    <location>
        <begin position="584"/>
        <end position="668"/>
    </location>
</feature>
<keyword evidence="2" id="KW-0863">Zinc-finger</keyword>
<dbReference type="Gene3D" id="2.170.270.10">
    <property type="entry name" value="SET domain"/>
    <property type="match status" value="1"/>
</dbReference>
<dbReference type="SMART" id="SM00317">
    <property type="entry name" value="SET"/>
    <property type="match status" value="1"/>
</dbReference>
<reference evidence="7 8" key="1">
    <citation type="journal article" date="2016" name="Fungal Biol.">
        <title>The genome of Xylona heveae provides a window into fungal endophytism.</title>
        <authorList>
            <person name="Gazis R."/>
            <person name="Kuo A."/>
            <person name="Riley R."/>
            <person name="LaButti K."/>
            <person name="Lipzen A."/>
            <person name="Lin J."/>
            <person name="Amirebrahimi M."/>
            <person name="Hesse C.N."/>
            <person name="Spatafora J.W."/>
            <person name="Henrissat B."/>
            <person name="Hainaut M."/>
            <person name="Grigoriev I.V."/>
            <person name="Hibbett D.S."/>
        </authorList>
    </citation>
    <scope>NUCLEOTIDE SEQUENCE [LARGE SCALE GENOMIC DNA]</scope>
    <source>
        <strain evidence="7 8">TC161</strain>
    </source>
</reference>
<evidence type="ECO:0000256" key="3">
    <source>
        <dbReference type="ARBA" id="ARBA00022833"/>
    </source>
</evidence>
<feature type="compositionally biased region" description="Polar residues" evidence="5">
    <location>
        <begin position="134"/>
        <end position="145"/>
    </location>
</feature>
<dbReference type="Proteomes" id="UP000076632">
    <property type="component" value="Unassembled WGS sequence"/>
</dbReference>
<feature type="compositionally biased region" description="Polar residues" evidence="5">
    <location>
        <begin position="535"/>
        <end position="553"/>
    </location>
</feature>
<dbReference type="EMBL" id="KV407455">
    <property type="protein sequence ID" value="KZF25417.1"/>
    <property type="molecule type" value="Genomic_DNA"/>
</dbReference>
<keyword evidence="1" id="KW-0479">Metal-binding</keyword>
<dbReference type="InterPro" id="IPR001214">
    <property type="entry name" value="SET_dom"/>
</dbReference>
<dbReference type="InterPro" id="IPR019787">
    <property type="entry name" value="Znf_PHD-finger"/>
</dbReference>
<feature type="compositionally biased region" description="Basic residues" evidence="5">
    <location>
        <begin position="118"/>
        <end position="131"/>
    </location>
</feature>
<evidence type="ECO:0000256" key="5">
    <source>
        <dbReference type="SAM" id="MobiDB-lite"/>
    </source>
</evidence>
<evidence type="ECO:0000313" key="7">
    <source>
        <dbReference type="EMBL" id="KZF25417.1"/>
    </source>
</evidence>
<dbReference type="Pfam" id="PF00856">
    <property type="entry name" value="SET"/>
    <property type="match status" value="1"/>
</dbReference>
<dbReference type="InterPro" id="IPR001965">
    <property type="entry name" value="Znf_PHD"/>
</dbReference>
<dbReference type="SMART" id="SM00249">
    <property type="entry name" value="PHD"/>
    <property type="match status" value="1"/>
</dbReference>
<dbReference type="GO" id="GO:0070210">
    <property type="term" value="C:Rpd3L-Expanded complex"/>
    <property type="evidence" value="ECO:0007669"/>
    <property type="project" value="TreeGrafter"/>
</dbReference>
<dbReference type="GO" id="GO:0006355">
    <property type="term" value="P:regulation of DNA-templated transcription"/>
    <property type="evidence" value="ECO:0007669"/>
    <property type="project" value="TreeGrafter"/>
</dbReference>
<evidence type="ECO:0000259" key="6">
    <source>
        <dbReference type="PROSITE" id="PS50280"/>
    </source>
</evidence>
<feature type="region of interest" description="Disordered" evidence="5">
    <location>
        <begin position="100"/>
        <end position="224"/>
    </location>
</feature>
<dbReference type="InterPro" id="IPR046341">
    <property type="entry name" value="SET_dom_sf"/>
</dbReference>
<dbReference type="STRING" id="1328760.A0A161TGU3"/>
<feature type="compositionally biased region" description="Low complexity" evidence="5">
    <location>
        <begin position="178"/>
        <end position="192"/>
    </location>
</feature>
<dbReference type="InterPro" id="IPR011011">
    <property type="entry name" value="Znf_FYVE_PHD"/>
</dbReference>
<sequence>MNDTPSLLSPHAAPPLDPVVAFPPAPPFSPGGLASSANVPEEDEPYTIKCICGFQDDDGNTVFCEGCETWQHIECYYPTKKVPDVHNCVDCEPRVLDTRRATERQKRRREQIDSGDRKPKRPHTKTNRKKAREQSQGASTVNGWSNHDRLDGAQNDSRRSASPREHLPPAKKAKTSHRPSLSGSSHPSSAALLQSRKRTGSSTHLGRSPSKSPAAVPPTNGLGNELYSQEFMRLHREDPGDVAMEANLFANIGVTGSLSSWIKDPSALAQVTKGKTPQDVFQRIDRPIESLPLPDLTKRLKRDTSLSCHGTYPIWQYLTVESFVPAGAVVGELKGQIGHLQDYYHDPANRWHTLRHPEPFVFFHPQLPIHIDCRKEGSRCRYVRRSCQPNLVMKTLISNGVEYHFCLFAKEDMQPGAEITIGWDLDEEVHGCINRVLRPSINGGVKQEGFTDEDDDYIANWVSPLLANFGGCACSGPRPCAFARFDRRGMPASPETGILKGRRGKKGKASGTPQGVNSRASSENVPEDDADDNRSASGSVPSKSRSRDMTPSSHLLEPSSGPGPELSDREKRKIAALERSFEQLEQEAQQNALRRKKRNSGGSNLNTPAISSSKQLGHRQASPSQPTTSSGAQKSRSTDRNLFFNQSETRNRRQSNAAVAEQSPRADNTQSLLWPRPVYVDIAIQTDPESDVWYDVPQPPPKPKVYVSLARRLLTRCHADRVRLGEGSSSPNSTNRSVAESPQPPEMVPYSPMPDSNLKDSSRSPQVVAEDIEMKDSESEALGDTKSSSPMSIVKQEQPEKLPGPNEHRDSTAPKSDVSAATDIGFSDSRVPVNGHGVNTSPTSPSLSETLSLTTSTTTHSPLGPGPGLLSATLSPTVAASVQPSPVKKKLSLSDYVSRRSKAEAPSADKTVSQGQSLLPDEGPKPLAPVQEEPQQLAVEETSGKASSPVPAITKGEEKGSDLTQSPSGV</sequence>
<keyword evidence="8" id="KW-1185">Reference proteome</keyword>
<dbReference type="GO" id="GO:0006325">
    <property type="term" value="P:chromatin organization"/>
    <property type="evidence" value="ECO:0007669"/>
    <property type="project" value="UniProtKB-KW"/>
</dbReference>
<dbReference type="PROSITE" id="PS50280">
    <property type="entry name" value="SET"/>
    <property type="match status" value="1"/>
</dbReference>
<evidence type="ECO:0000256" key="1">
    <source>
        <dbReference type="ARBA" id="ARBA00022723"/>
    </source>
</evidence>
<keyword evidence="3" id="KW-0862">Zinc</keyword>
<dbReference type="Gene3D" id="3.30.40.10">
    <property type="entry name" value="Zinc/RING finger domain, C3HC4 (zinc finger)"/>
    <property type="match status" value="1"/>
</dbReference>
<feature type="compositionally biased region" description="Basic and acidic residues" evidence="5">
    <location>
        <begin position="146"/>
        <end position="168"/>
    </location>
</feature>
<dbReference type="PANTHER" id="PTHR46462">
    <property type="entry name" value="UPSET, ISOFORM A"/>
    <property type="match status" value="1"/>
</dbReference>
<feature type="compositionally biased region" description="Low complexity" evidence="5">
    <location>
        <begin position="840"/>
        <end position="876"/>
    </location>
</feature>
<keyword evidence="4" id="KW-0156">Chromatin regulator</keyword>
<evidence type="ECO:0000256" key="4">
    <source>
        <dbReference type="ARBA" id="ARBA00022853"/>
    </source>
</evidence>
<dbReference type="AlphaFoldDB" id="A0A161TGU3"/>
<dbReference type="InParanoid" id="A0A161TGU3"/>